<evidence type="ECO:0000313" key="3">
    <source>
        <dbReference type="EMBL" id="TRM10249.1"/>
    </source>
</evidence>
<sequence length="134" mass="14910">MKKNTDQKQQIDELTTAKSKLLIELGQEVYMAYRLDDKITPIVEEKGEAIRELDVKLYDLLKEKGKTKSEGPTCSCGALLTKDDLFCPECGKKVKWVDNTAEMVVCQSCAKEVPADADFCPVCGMKMAKSRPNG</sequence>
<evidence type="ECO:0000313" key="5">
    <source>
        <dbReference type="Proteomes" id="UP000319280"/>
    </source>
</evidence>
<dbReference type="EMBL" id="VJMZ01000001">
    <property type="protein sequence ID" value="TRM10249.1"/>
    <property type="molecule type" value="Genomic_DNA"/>
</dbReference>
<dbReference type="Proteomes" id="UP000319280">
    <property type="component" value="Unassembled WGS sequence"/>
</dbReference>
<accession>A0A549YEC7</accession>
<dbReference type="EMBL" id="VCIA01000001">
    <property type="protein sequence ID" value="TMN21370.1"/>
    <property type="molecule type" value="Genomic_DNA"/>
</dbReference>
<evidence type="ECO:0000313" key="2">
    <source>
        <dbReference type="EMBL" id="TMN21370.1"/>
    </source>
</evidence>
<dbReference type="AlphaFoldDB" id="A0A549YEC7"/>
<protein>
    <submittedName>
        <fullName evidence="3">Zinc ribbon domain-containing protein</fullName>
    </submittedName>
</protein>
<keyword evidence="5" id="KW-1185">Reference proteome</keyword>
<dbReference type="Gene3D" id="2.10.290.10">
    <property type="entry name" value="YfgJ-like"/>
    <property type="match status" value="1"/>
</dbReference>
<gene>
    <name evidence="2" type="ORF">FFL34_04045</name>
    <name evidence="3" type="ORF">FH966_00130</name>
</gene>
<dbReference type="Pfam" id="PF12773">
    <property type="entry name" value="DZR"/>
    <property type="match status" value="1"/>
</dbReference>
<reference evidence="3 5" key="2">
    <citation type="submission" date="2019-07" db="EMBL/GenBank/DDBJ databases">
        <title>Genomic analysis of Lentibacillus sp. NKC851-2.</title>
        <authorList>
            <person name="Oh Y.J."/>
        </authorList>
    </citation>
    <scope>NUCLEOTIDE SEQUENCE [LARGE SCALE GENOMIC DNA]</scope>
    <source>
        <strain evidence="3 5">NKC851-2</strain>
    </source>
</reference>
<evidence type="ECO:0000313" key="4">
    <source>
        <dbReference type="Proteomes" id="UP000306980"/>
    </source>
</evidence>
<dbReference type="OrthoDB" id="2922473at2"/>
<organism evidence="3 5">
    <name type="scientific">Lentibacillus cibarius</name>
    <dbReference type="NCBI Taxonomy" id="2583219"/>
    <lineage>
        <taxon>Bacteria</taxon>
        <taxon>Bacillati</taxon>
        <taxon>Bacillota</taxon>
        <taxon>Bacilli</taxon>
        <taxon>Bacillales</taxon>
        <taxon>Bacillaceae</taxon>
        <taxon>Lentibacillus</taxon>
    </lineage>
</organism>
<dbReference type="Proteomes" id="UP000306980">
    <property type="component" value="Unassembled WGS sequence"/>
</dbReference>
<comment type="caution">
    <text evidence="3">The sequence shown here is derived from an EMBL/GenBank/DDBJ whole genome shotgun (WGS) entry which is preliminary data.</text>
</comment>
<dbReference type="RefSeq" id="WP_138601706.1">
    <property type="nucleotide sequence ID" value="NZ_VCIA01000001.1"/>
</dbReference>
<evidence type="ECO:0000259" key="1">
    <source>
        <dbReference type="Pfam" id="PF12773"/>
    </source>
</evidence>
<feature type="domain" description="DZANK-type" evidence="1">
    <location>
        <begin position="75"/>
        <end position="124"/>
    </location>
</feature>
<accession>A0A5S3QHK3</accession>
<proteinExistence type="predicted"/>
<name>A0A549YEC7_9BACI</name>
<dbReference type="InterPro" id="IPR029037">
    <property type="entry name" value="DUF1407/YfgJ-like_sf"/>
</dbReference>
<reference evidence="2 4" key="1">
    <citation type="submission" date="2019-05" db="EMBL/GenBank/DDBJ databases">
        <title>Genomic analysis of Lentibacillus sp. NKC220-2.</title>
        <authorList>
            <person name="Oh Y.J."/>
        </authorList>
    </citation>
    <scope>NUCLEOTIDE SEQUENCE [LARGE SCALE GENOMIC DNA]</scope>
    <source>
        <strain evidence="2 4">NKC220-2</strain>
    </source>
</reference>
<dbReference type="InterPro" id="IPR025874">
    <property type="entry name" value="DZR"/>
</dbReference>